<name>A0A143PVJ5_LUTPR</name>
<evidence type="ECO:0000313" key="3">
    <source>
        <dbReference type="Proteomes" id="UP000076079"/>
    </source>
</evidence>
<dbReference type="EMBL" id="CP015136">
    <property type="protein sequence ID" value="AMY11854.1"/>
    <property type="molecule type" value="Genomic_DNA"/>
</dbReference>
<accession>A0A143PVJ5</accession>
<proteinExistence type="predicted"/>
<reference evidence="3" key="2">
    <citation type="submission" date="2016-04" db="EMBL/GenBank/DDBJ databases">
        <title>First Complete Genome Sequence of a Subdivision 6 Acidobacterium.</title>
        <authorList>
            <person name="Huang S."/>
            <person name="Vieira S."/>
            <person name="Bunk B."/>
            <person name="Riedel T."/>
            <person name="Sproeer C."/>
            <person name="Overmann J."/>
        </authorList>
    </citation>
    <scope>NUCLEOTIDE SEQUENCE [LARGE SCALE GENOMIC DNA]</scope>
    <source>
        <strain evidence="3">DSM 100886 HEG_-6_39</strain>
    </source>
</reference>
<keyword evidence="3" id="KW-1185">Reference proteome</keyword>
<feature type="compositionally biased region" description="Basic and acidic residues" evidence="1">
    <location>
        <begin position="86"/>
        <end position="102"/>
    </location>
</feature>
<dbReference type="AlphaFoldDB" id="A0A143PVJ5"/>
<organism evidence="2 3">
    <name type="scientific">Luteitalea pratensis</name>
    <dbReference type="NCBI Taxonomy" id="1855912"/>
    <lineage>
        <taxon>Bacteria</taxon>
        <taxon>Pseudomonadati</taxon>
        <taxon>Acidobacteriota</taxon>
        <taxon>Vicinamibacteria</taxon>
        <taxon>Vicinamibacterales</taxon>
        <taxon>Vicinamibacteraceae</taxon>
        <taxon>Luteitalea</taxon>
    </lineage>
</organism>
<feature type="region of interest" description="Disordered" evidence="1">
    <location>
        <begin position="86"/>
        <end position="124"/>
    </location>
</feature>
<evidence type="ECO:0000256" key="1">
    <source>
        <dbReference type="SAM" id="MobiDB-lite"/>
    </source>
</evidence>
<reference evidence="2 3" key="1">
    <citation type="journal article" date="2016" name="Genome Announc.">
        <title>First Complete Genome Sequence of a Subdivision 6 Acidobacterium Strain.</title>
        <authorList>
            <person name="Huang S."/>
            <person name="Vieira S."/>
            <person name="Bunk B."/>
            <person name="Riedel T."/>
            <person name="Sproer C."/>
            <person name="Overmann J."/>
        </authorList>
    </citation>
    <scope>NUCLEOTIDE SEQUENCE [LARGE SCALE GENOMIC DNA]</scope>
    <source>
        <strain evidence="3">DSM 100886 HEG_-6_39</strain>
    </source>
</reference>
<gene>
    <name evidence="2" type="ORF">LuPra_05119</name>
</gene>
<dbReference type="KEGG" id="abac:LuPra_05119"/>
<sequence>MAAFWVNADECQSSEPRLLAENLWAHYETAGFLYPAKLAMLRPFKAGILDLWQRLIEAPADVFQVHYARQDLDKRFVAVQARVERDACGRRSESRPVRRSENDPPAGPHSTRSGPVGPPAMPSS</sequence>
<protein>
    <submittedName>
        <fullName evidence="2">Uncharacterized protein</fullName>
    </submittedName>
</protein>
<dbReference type="Proteomes" id="UP000076079">
    <property type="component" value="Chromosome"/>
</dbReference>
<evidence type="ECO:0000313" key="2">
    <source>
        <dbReference type="EMBL" id="AMY11854.1"/>
    </source>
</evidence>